<proteinExistence type="predicted"/>
<organism evidence="2 3">
    <name type="scientific">Sphingobacterium multivorum</name>
    <dbReference type="NCBI Taxonomy" id="28454"/>
    <lineage>
        <taxon>Bacteria</taxon>
        <taxon>Pseudomonadati</taxon>
        <taxon>Bacteroidota</taxon>
        <taxon>Sphingobacteriia</taxon>
        <taxon>Sphingobacteriales</taxon>
        <taxon>Sphingobacteriaceae</taxon>
        <taxon>Sphingobacterium</taxon>
    </lineage>
</organism>
<protein>
    <recommendedName>
        <fullName evidence="4">ABC transporter permease</fullName>
    </recommendedName>
</protein>
<reference evidence="2 3" key="1">
    <citation type="submission" date="2021-01" db="EMBL/GenBank/DDBJ databases">
        <title>FDA dAtabase for Regulatory Grade micrObial Sequences (FDA-ARGOS): Supporting development and validation of Infectious Disease Dx tests.</title>
        <authorList>
            <person name="Sproer C."/>
            <person name="Gronow S."/>
            <person name="Severitt S."/>
            <person name="Schroder I."/>
            <person name="Tallon L."/>
            <person name="Sadzewicz L."/>
            <person name="Zhao X."/>
            <person name="Boylan J."/>
            <person name="Ott S."/>
            <person name="Bowen H."/>
            <person name="Vavikolanu K."/>
            <person name="Mehta A."/>
            <person name="Aluvathingal J."/>
            <person name="Nadendla S."/>
            <person name="Lowell S."/>
            <person name="Myers T."/>
            <person name="Yan Y."/>
            <person name="Sichtig H."/>
        </authorList>
    </citation>
    <scope>NUCLEOTIDE SEQUENCE [LARGE SCALE GENOMIC DNA]</scope>
    <source>
        <strain evidence="2 3">FDAARGOS_1141</strain>
    </source>
</reference>
<keyword evidence="1" id="KW-0812">Transmembrane</keyword>
<evidence type="ECO:0008006" key="4">
    <source>
        <dbReference type="Google" id="ProtNLM"/>
    </source>
</evidence>
<evidence type="ECO:0000313" key="2">
    <source>
        <dbReference type="EMBL" id="QQT52055.1"/>
    </source>
</evidence>
<evidence type="ECO:0000256" key="1">
    <source>
        <dbReference type="SAM" id="Phobius"/>
    </source>
</evidence>
<keyword evidence="1" id="KW-1133">Transmembrane helix</keyword>
<sequence>MINKMLQLDFALSKWFAGKRKTENVVPGLAYLFLSKVIYLGEVFVFLFLKLVGVNEPIFMAFGIMIYSLLVILIGRSPIEQTVRNPVFEKYYKSLSKSQVYVKRAIALFTLIASFFFMIIGSIMIARIKF</sequence>
<feature type="transmembrane region" description="Helical" evidence="1">
    <location>
        <begin position="58"/>
        <end position="75"/>
    </location>
</feature>
<keyword evidence="3" id="KW-1185">Reference proteome</keyword>
<name>A0ABX7CLD8_SPHMU</name>
<keyword evidence="1" id="KW-0472">Membrane</keyword>
<dbReference type="EMBL" id="CP068224">
    <property type="protein sequence ID" value="QQT52055.1"/>
    <property type="molecule type" value="Genomic_DNA"/>
</dbReference>
<evidence type="ECO:0000313" key="3">
    <source>
        <dbReference type="Proteomes" id="UP000595498"/>
    </source>
</evidence>
<dbReference type="Proteomes" id="UP000595498">
    <property type="component" value="Chromosome"/>
</dbReference>
<accession>A0ABX7CLD8</accession>
<gene>
    <name evidence="2" type="ORF">I6I98_17495</name>
</gene>
<feature type="transmembrane region" description="Helical" evidence="1">
    <location>
        <begin position="105"/>
        <end position="128"/>
    </location>
</feature>
<feature type="transmembrane region" description="Helical" evidence="1">
    <location>
        <begin position="29"/>
        <end position="52"/>
    </location>
</feature>